<name>A0A427APD0_ENSVE</name>
<evidence type="ECO:0000313" key="2">
    <source>
        <dbReference type="Proteomes" id="UP000287651"/>
    </source>
</evidence>
<protein>
    <submittedName>
        <fullName evidence="1">Uncharacterized protein</fullName>
    </submittedName>
</protein>
<comment type="caution">
    <text evidence="1">The sequence shown here is derived from an EMBL/GenBank/DDBJ whole genome shotgun (WGS) entry which is preliminary data.</text>
</comment>
<accession>A0A427APD0</accession>
<dbReference type="Proteomes" id="UP000287651">
    <property type="component" value="Unassembled WGS sequence"/>
</dbReference>
<dbReference type="AlphaFoldDB" id="A0A427APD0"/>
<gene>
    <name evidence="1" type="ORF">B296_00018272</name>
</gene>
<proteinExistence type="predicted"/>
<reference evidence="1 2" key="1">
    <citation type="journal article" date="2014" name="Agronomy (Basel)">
        <title>A Draft Genome Sequence for Ensete ventricosum, the Drought-Tolerant Tree Against Hunger.</title>
        <authorList>
            <person name="Harrison J."/>
            <person name="Moore K.A."/>
            <person name="Paszkiewicz K."/>
            <person name="Jones T."/>
            <person name="Grant M."/>
            <person name="Ambacheew D."/>
            <person name="Muzemil S."/>
            <person name="Studholme D.J."/>
        </authorList>
    </citation>
    <scope>NUCLEOTIDE SEQUENCE [LARGE SCALE GENOMIC DNA]</scope>
</reference>
<organism evidence="1 2">
    <name type="scientific">Ensete ventricosum</name>
    <name type="common">Abyssinian banana</name>
    <name type="synonym">Musa ensete</name>
    <dbReference type="NCBI Taxonomy" id="4639"/>
    <lineage>
        <taxon>Eukaryota</taxon>
        <taxon>Viridiplantae</taxon>
        <taxon>Streptophyta</taxon>
        <taxon>Embryophyta</taxon>
        <taxon>Tracheophyta</taxon>
        <taxon>Spermatophyta</taxon>
        <taxon>Magnoliopsida</taxon>
        <taxon>Liliopsida</taxon>
        <taxon>Zingiberales</taxon>
        <taxon>Musaceae</taxon>
        <taxon>Ensete</taxon>
    </lineage>
</organism>
<evidence type="ECO:0000313" key="1">
    <source>
        <dbReference type="EMBL" id="RRT78065.1"/>
    </source>
</evidence>
<dbReference type="EMBL" id="AMZH03001771">
    <property type="protein sequence ID" value="RRT78065.1"/>
    <property type="molecule type" value="Genomic_DNA"/>
</dbReference>
<sequence>MSVVRMAAVGEEEGDGDYHCRLQRRKWRGSERSPHPFFSHLYSTQNGQSKQASAGVMRTFADSRGIILGPEMAFWLRGCRGTAERAHRGRVTPWLRTEMADDPPLQSPLAEAKGKFRRPADLKRQRVVAAAVVAARKR</sequence>